<evidence type="ECO:0000313" key="1">
    <source>
        <dbReference type="EMBL" id="AET33399.1"/>
    </source>
</evidence>
<name>G7VIB9_9CREN</name>
<dbReference type="STRING" id="1104324.P186_2003"/>
<dbReference type="Proteomes" id="UP000005867">
    <property type="component" value="Chromosome"/>
</dbReference>
<evidence type="ECO:0008006" key="3">
    <source>
        <dbReference type="Google" id="ProtNLM"/>
    </source>
</evidence>
<evidence type="ECO:0000313" key="2">
    <source>
        <dbReference type="Proteomes" id="UP000005867"/>
    </source>
</evidence>
<organism evidence="1 2">
    <name type="scientific">Pyrobaculum ferrireducens</name>
    <dbReference type="NCBI Taxonomy" id="1104324"/>
    <lineage>
        <taxon>Archaea</taxon>
        <taxon>Thermoproteota</taxon>
        <taxon>Thermoprotei</taxon>
        <taxon>Thermoproteales</taxon>
        <taxon>Thermoproteaceae</taxon>
        <taxon>Pyrobaculum</taxon>
    </lineage>
</organism>
<dbReference type="EMBL" id="CP003098">
    <property type="protein sequence ID" value="AET33399.1"/>
    <property type="molecule type" value="Genomic_DNA"/>
</dbReference>
<dbReference type="NCBIfam" id="TIGR04076">
    <property type="entry name" value="TIGR04076 family protein"/>
    <property type="match status" value="1"/>
</dbReference>
<accession>G7VIB9</accession>
<protein>
    <recommendedName>
        <fullName evidence="3">TIGR04076 family protein</fullName>
    </recommendedName>
</protein>
<dbReference type="RefSeq" id="WP_014289224.1">
    <property type="nucleotide sequence ID" value="NC_016645.1"/>
</dbReference>
<dbReference type="eggNOG" id="arCOG04849">
    <property type="taxonomic scope" value="Archaea"/>
</dbReference>
<dbReference type="KEGG" id="pyr:P186_2003"/>
<reference evidence="1 2" key="1">
    <citation type="journal article" date="2012" name="J. Bacteriol.">
        <title>Complete genome sequence of strain 1860, a crenarchaeon of the genus pyrobaculum able to grow with various electron acceptors.</title>
        <authorList>
            <person name="Mardanov A.V."/>
            <person name="Gumerov V.M."/>
            <person name="Slobodkina G.B."/>
            <person name="Beletsky A.V."/>
            <person name="Bonch-Osmolovskaya E.A."/>
            <person name="Ravin N.V."/>
            <person name="Skryabin K.G."/>
        </authorList>
    </citation>
    <scope>NUCLEOTIDE SEQUENCE [LARGE SCALE GENOMIC DNA]</scope>
    <source>
        <strain evidence="1 2">1860</strain>
    </source>
</reference>
<keyword evidence="2" id="KW-1185">Reference proteome</keyword>
<dbReference type="AlphaFoldDB" id="G7VIB9"/>
<dbReference type="GeneID" id="99724844"/>
<gene>
    <name evidence="1" type="ORF">P186_2003</name>
</gene>
<dbReference type="OrthoDB" id="96432at2157"/>
<dbReference type="BioCyc" id="PSP1104324:GJSN-1955-MONOMER"/>
<dbReference type="HOGENOM" id="CLU_176008_0_0_2"/>
<proteinExistence type="predicted"/>
<sequence>MASRHYFSPVKITVKEVRGHCAAGYKPGDEIQAEKFYIKPTQLPICLHALAAMLTLLTPFMKGIPATALGIGTQDHIGYVQCPDPGLPYTCGGTVVFELRREATTSTSQ</sequence>
<dbReference type="InterPro" id="IPR023811">
    <property type="entry name" value="CHP04076"/>
</dbReference>